<feature type="domain" description="Carrier" evidence="4">
    <location>
        <begin position="2090"/>
        <end position="2166"/>
    </location>
</feature>
<dbReference type="EC" id="6.1.1.13" evidence="5"/>
<dbReference type="InterPro" id="IPR045851">
    <property type="entry name" value="AMP-bd_C_sf"/>
</dbReference>
<evidence type="ECO:0000313" key="5">
    <source>
        <dbReference type="EMBL" id="WMS87322.1"/>
    </source>
</evidence>
<dbReference type="SMART" id="SM00823">
    <property type="entry name" value="PKS_PP"/>
    <property type="match status" value="3"/>
</dbReference>
<dbReference type="InterPro" id="IPR006162">
    <property type="entry name" value="Ppantetheine_attach_site"/>
</dbReference>
<dbReference type="PROSITE" id="PS50075">
    <property type="entry name" value="CARRIER"/>
    <property type="match status" value="3"/>
</dbReference>
<dbReference type="Gene3D" id="2.30.38.10">
    <property type="entry name" value="Luciferase, Domain 3"/>
    <property type="match status" value="1"/>
</dbReference>
<dbReference type="SUPFAM" id="SSF56801">
    <property type="entry name" value="Acetyl-CoA synthetase-like"/>
    <property type="match status" value="3"/>
</dbReference>
<reference evidence="5 6" key="1">
    <citation type="submission" date="2023-08" db="EMBL/GenBank/DDBJ databases">
        <title>Pleionea litopenaei sp. nov., isolated from stomach of juvenile Litopenaeus vannamei.</title>
        <authorList>
            <person name="Rho A.M."/>
            <person name="Hwang C.Y."/>
        </authorList>
    </citation>
    <scope>NUCLEOTIDE SEQUENCE [LARGE SCALE GENOMIC DNA]</scope>
    <source>
        <strain evidence="5 6">HL-JVS1</strain>
    </source>
</reference>
<evidence type="ECO:0000256" key="3">
    <source>
        <dbReference type="ARBA" id="ARBA00022553"/>
    </source>
</evidence>
<keyword evidence="6" id="KW-1185">Reference proteome</keyword>
<dbReference type="InterPro" id="IPR041464">
    <property type="entry name" value="TubC_N"/>
</dbReference>
<dbReference type="InterPro" id="IPR029058">
    <property type="entry name" value="AB_hydrolase_fold"/>
</dbReference>
<dbReference type="Gene3D" id="3.30.559.30">
    <property type="entry name" value="Nonribosomal peptide synthetase, condensation domain"/>
    <property type="match status" value="3"/>
</dbReference>
<feature type="domain" description="Carrier" evidence="4">
    <location>
        <begin position="3154"/>
        <end position="3231"/>
    </location>
</feature>
<dbReference type="KEGG" id="plei:Q9312_19135"/>
<dbReference type="GO" id="GO:0043041">
    <property type="term" value="P:amino acid activation for nonribosomal peptide biosynthetic process"/>
    <property type="evidence" value="ECO:0007669"/>
    <property type="project" value="TreeGrafter"/>
</dbReference>
<feature type="domain" description="Carrier" evidence="4">
    <location>
        <begin position="1039"/>
        <end position="1116"/>
    </location>
</feature>
<dbReference type="PANTHER" id="PTHR45527">
    <property type="entry name" value="NONRIBOSOMAL PEPTIDE SYNTHETASE"/>
    <property type="match status" value="1"/>
</dbReference>
<dbReference type="PROSITE" id="PS00455">
    <property type="entry name" value="AMP_BINDING"/>
    <property type="match status" value="3"/>
</dbReference>
<dbReference type="SUPFAM" id="SSF47336">
    <property type="entry name" value="ACP-like"/>
    <property type="match status" value="3"/>
</dbReference>
<evidence type="ECO:0000259" key="4">
    <source>
        <dbReference type="PROSITE" id="PS50075"/>
    </source>
</evidence>
<dbReference type="RefSeq" id="WP_309202463.1">
    <property type="nucleotide sequence ID" value="NZ_CP133548.1"/>
</dbReference>
<dbReference type="InterPro" id="IPR036736">
    <property type="entry name" value="ACP-like_sf"/>
</dbReference>
<dbReference type="Pfam" id="PF00501">
    <property type="entry name" value="AMP-binding"/>
    <property type="match status" value="3"/>
</dbReference>
<dbReference type="NCBIfam" id="NF003417">
    <property type="entry name" value="PRK04813.1"/>
    <property type="match status" value="3"/>
</dbReference>
<sequence>MEREEEIIRFLSESKIQLYLEGGKLKARSEKGAMTPELSGLIRDNKERLIAWLGKAKHTDFSEKSIPKIPSDSVSQIEATSTQRRFWFLDRLEHSSKYSKNNIYSAFEVASTFNQAQAETAFRKVIARNKILRSNLLERKGDLFLKESSSVQFSIESIELGDTCEVELKSTIAEYGSRRFDLENDSLIRCSMIGCTLDSVDKRYLVFSIHHAISDGESIPMIMREFLFFYDDKLLPAEYRLPESDIQFEDYAYWNSKSNTSDAFKDKLAFWAKYLEDAPKSHSIPFDSEESEAAAALESLSVSGSLYDQIKSFSSANDVSLFLIVQAAFAILIGRISYEHDVVFGMPVSRRDNSQLQDVIGLLIDTEISRFQFRDNPTFRSLLRTSENLRLDAAKYSGVPFEMIVQEVIGERTNTSPIFQILVNMDYSSEVELHSDVELIKPIETVGLQNKYDITLYIQDSGDSLNLNWLYDAGKFSSYSFGKYKREFEYLLRNLIENPDRGVLNHGFSNVSMATSETADELENYNHIALINQKAISQPSSIALTHNEKDYTYGELVGLVKSFSALLMKRGVTVGDRVLVATGRHVERVVSLLAVNYLGASFIPVSESFPETRILQIIEDAKPKLIVSDELNLSRIPSNYLNDDVVIIESDEVQLALKSKPTDFECAIVKDANRECHIIYTSGSTGVPKGVIGTFGSTINRIHWMLDELPFIENESFIHITSMAFIRAIWELFVPLSGGAKLVLCPREVVKSTEELVEFLQSKAITRIVSAPSLLKAILEVKPRVTDLLPAMRHWFVSGEPLLAVTCQKAVERFPRITFYNLYGSTEVMSDVSIYKVNGAEKSTYVPIGEAISHTKIFVVDALDNLLPDGFIGELCVSGAPVGGGYTTKPVGQKNGFTRIDELEVFKTGDLGRINSLGYIECLGRIDEQVKIRGYRIEPAEVEAVLLKDSHVTHAKVIVHGNDDGKTLVAYIVLNQSERIDATLHREELDSLMSKHLPEYMIVDNIIYLDCLPLKENGKVDKGQLPDPLIMESSEAGKPLQTGLEKTLASIWGELLGIDSNQINTTSNFFRLGGHSLMVIKLLNNIRENYSVNISAKDIFDYPRFAELAKLIEGSEACKNFSKSLRPVERSLNSFPLSSAQKRIWFLQQFDQTSSQNNLVYAIHLEHDLNVDACKQAFSALFERHEVLRTTYHEEDVNVVQKVTALENIKFDLANAELTSSEQIDDIIRVEGDVSFDLTQDLMLRATQVHSPNSQGYLIIVVHHIACDGWSIGTLVEDFYRYYRMALASQTIEVRPLELQYIDYASWQNERLNDSELSKQKEYWQTQLLDAPLVHEIPLDFSRPKVKSVEGERLSKVMQGDALNRALSFVQENEITPFMFFHSALAIVISQFSMQDTVLIGTPITTRPTSQLDETVGVFINNIALKTSTDFDSLRDYFRHIKTTNIFAQENSDLPFEELVELLSVNRDLQTTPVFQILLNLHQEHVNLDTKNKGFSVYSSSKAIAKYDIEISVKYQKDRIVVDWIYDRSIFKPKTIDRLADRLFDVINNLSEIDDDRFRTLFSAPKSDVEALQQSCKELLKFEAASIDIIEAVKRWSITKPHAVAVRDLHQTLSYKELWQRILIVNRMLHENDICQGEVVGIQMGRTADQIITMLACLHAGICFVSLSDSLPEKRLLAIIAEANIDKVLHNDSEDCRAIKDKVKYLINIDSKVSSNSSSENSKMSSFDSQLAYIMFTSGSTGKPKGVCISRSALNNFFAAIEQKLGKVFNSDNRLLAITTPLFDISILEMIGTLVFGGEVILATEQQSIDPQELINIINKYDVNCIQGTPSTWQLFKESNWTGNADVTILTGGEALSKSLATYLLPRCKSLYNCYGPTEATIWSMIEQVVLEQSFDSHSIISGTLDNSVHFVVNSDLELLPDGAVGELCIAGSSLADGYLNNPTLTDDKFIKSRRLINARYYLTGDLVCKLDSDSYRFLGRKDNQVKLNGYRIELAEVEAIIALDSNVSQCVLKVFYHELTARLVAFVTSFQNEEELEARLRKLCGEYLPSYMQPNSYAFLSEIPLTSSGKINHSLLLEPDEYDGERFVEATTETERLLVGILQKLLHIDQPISIHSNFFDIGGHSLLAVRLVAEIRHCFNKEVSVKTIFEKSDIESLSEFLDSYHAHKVRKPIERLSRDNESFLLSYAQQRLWFIDNLQNGSPEYNMPSALKVSGEFDVLVAEQAIKSVIDQHESLRTIFVEGERGPAQIIVDNVDFSLNVIDYSGLSDVIQKSNLLQEINRSAEYTFNLSSDLLIRASFVRLSPHEGVLLFNMHHIVSDGWSIGLLERSFIRAYKALLNSGIAPLNSFSVQYVDYSHWQREFLDKNELSRQLEYWEELLDGAPISHSIPLDSKRSEAPRKGRAIKRTVSLKLMEQIRRLIKNEKVTLFMLLQTALALHLGRLSNEEDVVVGAPVAGRNVKELDDLIGLFLNTQVYRTEFSDDPEFVDLLARSKHQHLESAKYNDVPFESVVERINPKRETLLPPIFQVLINLNNTEQTLETIDGIVFTTLDEREPDNKYDLTLYIQEDFRVEEDKVDFTWIYDTRIFNHSTIDMIASEFEYLLSQICANPRANVSLYGWANSLCKTASTDETNHIDDEYNFVRLFERQAEKRADKTALEFNDNRYTYQQLNDLANKLAFKMRDEFGISKGSRVVIATSRSEWRVISTLAIVKLGACFIPLSTELPQERLAFMVNSVKPDLIISEQMAIEVYQWLSNYRQLLVTNSLIGEFLSLGTMPNVSVSMVDNTACHIIFTSGSTGLPKGVMGSYGSTKNRISWMLDNYPFLEDEVTVHITSMGFIRSVWELLVPLSGGAKLILCDRNIAKQPDSLCQFLQRKNVTRIVTAPSLLNAVNEALEHLNSSSTDDFVLSKLKYWFVSGEPLPEAYAKQFFKNAFDAKLVNLYGSTEVMSDVFHYEVTKGNYSRIPIGRPIDNVSYEVIDKNNQSVPKGVVGELVLYGDSVALGYIDAKEENLAIAAFNGRYPTGDLARVLPNGLVECLGRKDEQVKVRGHRIELGEIANLLLNDKHISKAIVLVDDLLSESKNLIAYLTKSSSSEYSPEELVTYAFSILKDKLPAYMIPAAIEVIDAFPYRPNGKVDRSKLPKLQYINSRVSAETESEQALVDIWSELLNLSDSEICVVSSFFDQGGHSLLAIRLITAIHKRFEQKIEVKQVFLTPTIREIARILDTNIALLKINAGFDAMDEDAEEFVL</sequence>
<dbReference type="Gene3D" id="1.10.10.1830">
    <property type="entry name" value="Non-ribosomal peptide synthase, adenylation domain"/>
    <property type="match status" value="1"/>
</dbReference>
<comment type="cofactor">
    <cofactor evidence="1">
        <name>pantetheine 4'-phosphate</name>
        <dbReference type="ChEBI" id="CHEBI:47942"/>
    </cofactor>
</comment>
<evidence type="ECO:0000313" key="6">
    <source>
        <dbReference type="Proteomes" id="UP001239782"/>
    </source>
</evidence>
<dbReference type="Gene3D" id="3.40.50.980">
    <property type="match status" value="2"/>
</dbReference>
<evidence type="ECO:0000256" key="2">
    <source>
        <dbReference type="ARBA" id="ARBA00022450"/>
    </source>
</evidence>
<dbReference type="InterPro" id="IPR044894">
    <property type="entry name" value="TubC_N_sf"/>
</dbReference>
<dbReference type="Gene3D" id="3.40.50.12780">
    <property type="entry name" value="N-terminal domain of ligase-like"/>
    <property type="match status" value="2"/>
</dbReference>
<dbReference type="GO" id="GO:0016874">
    <property type="term" value="F:ligase activity"/>
    <property type="evidence" value="ECO:0007669"/>
    <property type="project" value="UniProtKB-KW"/>
</dbReference>
<dbReference type="InterPro" id="IPR042099">
    <property type="entry name" value="ANL_N_sf"/>
</dbReference>
<organism evidence="5 6">
    <name type="scientific">Pleionea litopenaei</name>
    <dbReference type="NCBI Taxonomy" id="3070815"/>
    <lineage>
        <taxon>Bacteria</taxon>
        <taxon>Pseudomonadati</taxon>
        <taxon>Pseudomonadota</taxon>
        <taxon>Gammaproteobacteria</taxon>
        <taxon>Oceanospirillales</taxon>
        <taxon>Pleioneaceae</taxon>
        <taxon>Pleionea</taxon>
    </lineage>
</organism>
<dbReference type="Gene3D" id="1.10.1200.10">
    <property type="entry name" value="ACP-like"/>
    <property type="match status" value="2"/>
</dbReference>
<dbReference type="Gene3D" id="3.40.50.1820">
    <property type="entry name" value="alpha/beta hydrolase"/>
    <property type="match status" value="1"/>
</dbReference>
<name>A0AA51X6I1_9GAMM</name>
<dbReference type="InterPro" id="IPR020845">
    <property type="entry name" value="AMP-binding_CS"/>
</dbReference>
<dbReference type="Gene3D" id="3.30.300.30">
    <property type="match status" value="3"/>
</dbReference>
<evidence type="ECO:0000256" key="1">
    <source>
        <dbReference type="ARBA" id="ARBA00001957"/>
    </source>
</evidence>
<accession>A0AA51X6I1</accession>
<dbReference type="CDD" id="cd19531">
    <property type="entry name" value="LCL_NRPS-like"/>
    <property type="match status" value="2"/>
</dbReference>
<dbReference type="GO" id="GO:0044550">
    <property type="term" value="P:secondary metabolite biosynthetic process"/>
    <property type="evidence" value="ECO:0007669"/>
    <property type="project" value="TreeGrafter"/>
</dbReference>
<dbReference type="InterPro" id="IPR000873">
    <property type="entry name" value="AMP-dep_synth/lig_dom"/>
</dbReference>
<dbReference type="PANTHER" id="PTHR45527:SF1">
    <property type="entry name" value="FATTY ACID SYNTHASE"/>
    <property type="match status" value="1"/>
</dbReference>
<dbReference type="PROSITE" id="PS00012">
    <property type="entry name" value="PHOSPHOPANTETHEINE"/>
    <property type="match status" value="2"/>
</dbReference>
<dbReference type="Pfam" id="PF00668">
    <property type="entry name" value="Condensation"/>
    <property type="match status" value="3"/>
</dbReference>
<dbReference type="GO" id="GO:0005737">
    <property type="term" value="C:cytoplasm"/>
    <property type="evidence" value="ECO:0007669"/>
    <property type="project" value="TreeGrafter"/>
</dbReference>
<dbReference type="Pfam" id="PF18563">
    <property type="entry name" value="TubC_N"/>
    <property type="match status" value="1"/>
</dbReference>
<dbReference type="EMBL" id="CP133548">
    <property type="protein sequence ID" value="WMS87322.1"/>
    <property type="molecule type" value="Genomic_DNA"/>
</dbReference>
<keyword evidence="3" id="KW-0597">Phosphoprotein</keyword>
<dbReference type="Gene3D" id="3.30.559.10">
    <property type="entry name" value="Chloramphenicol acetyltransferase-like domain"/>
    <property type="match status" value="3"/>
</dbReference>
<gene>
    <name evidence="5" type="primary">dltA</name>
    <name evidence="5" type="ORF">Q9312_19135</name>
</gene>
<protein>
    <submittedName>
        <fullName evidence="5">D-alanine--poly(Phosphoribitol) ligase subunit DltA</fullName>
        <ecNumber evidence="5">6.1.1.13</ecNumber>
    </submittedName>
</protein>
<dbReference type="SUPFAM" id="SSF52777">
    <property type="entry name" value="CoA-dependent acyltransferases"/>
    <property type="match status" value="6"/>
</dbReference>
<dbReference type="InterPro" id="IPR025110">
    <property type="entry name" value="AMP-bd_C"/>
</dbReference>
<dbReference type="Pfam" id="PF13193">
    <property type="entry name" value="AMP-binding_C"/>
    <property type="match status" value="2"/>
</dbReference>
<dbReference type="InterPro" id="IPR001242">
    <property type="entry name" value="Condensation_dom"/>
</dbReference>
<dbReference type="InterPro" id="IPR023213">
    <property type="entry name" value="CAT-like_dom_sf"/>
</dbReference>
<dbReference type="GO" id="GO:0031177">
    <property type="term" value="F:phosphopantetheine binding"/>
    <property type="evidence" value="ECO:0007669"/>
    <property type="project" value="InterPro"/>
</dbReference>
<keyword evidence="5" id="KW-0436">Ligase</keyword>
<dbReference type="Pfam" id="PF00550">
    <property type="entry name" value="PP-binding"/>
    <property type="match status" value="3"/>
</dbReference>
<dbReference type="Proteomes" id="UP001239782">
    <property type="component" value="Chromosome"/>
</dbReference>
<dbReference type="CDD" id="cd05930">
    <property type="entry name" value="A_NRPS"/>
    <property type="match status" value="2"/>
</dbReference>
<dbReference type="InterPro" id="IPR009081">
    <property type="entry name" value="PP-bd_ACP"/>
</dbReference>
<proteinExistence type="predicted"/>
<keyword evidence="2" id="KW-0596">Phosphopantetheine</keyword>
<dbReference type="InterPro" id="IPR020806">
    <property type="entry name" value="PKS_PP-bd"/>
</dbReference>